<proteinExistence type="predicted"/>
<gene>
    <name evidence="2" type="ORF">CLV89_101669</name>
</gene>
<evidence type="ECO:0000256" key="1">
    <source>
        <dbReference type="SAM" id="MobiDB-lite"/>
    </source>
</evidence>
<evidence type="ECO:0000313" key="3">
    <source>
        <dbReference type="Proteomes" id="UP000237718"/>
    </source>
</evidence>
<dbReference type="OrthoDB" id="424426at2"/>
<comment type="caution">
    <text evidence="2">The sequence shown here is derived from an EMBL/GenBank/DDBJ whole genome shotgun (WGS) entry which is preliminary data.</text>
</comment>
<reference evidence="2 3" key="1">
    <citation type="submission" date="2018-03" db="EMBL/GenBank/DDBJ databases">
        <title>Genomic Encyclopedia of Archaeal and Bacterial Type Strains, Phase II (KMG-II): from individual species to whole genera.</title>
        <authorList>
            <person name="Goeker M."/>
        </authorList>
    </citation>
    <scope>NUCLEOTIDE SEQUENCE [LARGE SCALE GENOMIC DNA]</scope>
    <source>
        <strain evidence="2 3">DSM 25328</strain>
    </source>
</reference>
<name>A0A2T1APK9_TRISK</name>
<protein>
    <submittedName>
        <fullName evidence="2">Putative metal-binding protein</fullName>
    </submittedName>
</protein>
<dbReference type="Proteomes" id="UP000237718">
    <property type="component" value="Unassembled WGS sequence"/>
</dbReference>
<dbReference type="InterPro" id="IPR012863">
    <property type="entry name" value="DUF1636"/>
</dbReference>
<dbReference type="EMBL" id="PVUF01000001">
    <property type="protein sequence ID" value="PRZ50447.1"/>
    <property type="molecule type" value="Genomic_DNA"/>
</dbReference>
<dbReference type="Pfam" id="PF07845">
    <property type="entry name" value="DUF1636"/>
    <property type="match status" value="1"/>
</dbReference>
<evidence type="ECO:0000313" key="2">
    <source>
        <dbReference type="EMBL" id="PRZ50447.1"/>
    </source>
</evidence>
<accession>A0A2T1APK9</accession>
<sequence length="160" mass="16769">MGDTPSQSPEPVVLTVCTTCRPEGADPEAIRPGRILADRLAGAPLPEGVTVRGVECLSACSRSCTLHLSGGPERWSYIYGDLDPDTHLDDILAGAAAYAATDTGFVPWRERPVVFRKQSIARIPPVSMPGVELTPAAASNASSEGSDAPTEMPPAELAQD</sequence>
<dbReference type="RefSeq" id="WP_106162178.1">
    <property type="nucleotide sequence ID" value="NZ_PVUF01000001.1"/>
</dbReference>
<dbReference type="CDD" id="cd02980">
    <property type="entry name" value="TRX_Fd_family"/>
    <property type="match status" value="1"/>
</dbReference>
<dbReference type="AlphaFoldDB" id="A0A2T1APK9"/>
<feature type="region of interest" description="Disordered" evidence="1">
    <location>
        <begin position="131"/>
        <end position="160"/>
    </location>
</feature>
<organism evidence="2 3">
    <name type="scientific">Tritonibacter scottomollicae</name>
    <name type="common">Epibacterium scottomollicae</name>
    <dbReference type="NCBI Taxonomy" id="483013"/>
    <lineage>
        <taxon>Bacteria</taxon>
        <taxon>Pseudomonadati</taxon>
        <taxon>Pseudomonadota</taxon>
        <taxon>Alphaproteobacteria</taxon>
        <taxon>Rhodobacterales</taxon>
        <taxon>Paracoccaceae</taxon>
        <taxon>Tritonibacter</taxon>
    </lineage>
</organism>